<keyword evidence="3" id="KW-0256">Endoplasmic reticulum</keyword>
<proteinExistence type="predicted"/>
<dbReference type="PROSITE" id="PS51257">
    <property type="entry name" value="PROKAR_LIPOPROTEIN"/>
    <property type="match status" value="1"/>
</dbReference>
<dbReference type="Pfam" id="PF07915">
    <property type="entry name" value="PRKCSH"/>
    <property type="match status" value="1"/>
</dbReference>
<feature type="compositionally biased region" description="Basic and acidic residues" evidence="5">
    <location>
        <begin position="300"/>
        <end position="315"/>
    </location>
</feature>
<evidence type="ECO:0000256" key="5">
    <source>
        <dbReference type="SAM" id="MobiDB-lite"/>
    </source>
</evidence>
<protein>
    <recommendedName>
        <fullName evidence="7">MRH domain-containing protein</fullName>
    </recommendedName>
</protein>
<dbReference type="GO" id="GO:0005788">
    <property type="term" value="C:endoplasmic reticulum lumen"/>
    <property type="evidence" value="ECO:0007669"/>
    <property type="project" value="TreeGrafter"/>
</dbReference>
<dbReference type="GO" id="GO:0030968">
    <property type="term" value="P:endoplasmic reticulum unfolded protein response"/>
    <property type="evidence" value="ECO:0007669"/>
    <property type="project" value="InterPro"/>
</dbReference>
<keyword evidence="4" id="KW-1015">Disulfide bond</keyword>
<feature type="region of interest" description="Disordered" evidence="5">
    <location>
        <begin position="287"/>
        <end position="315"/>
    </location>
</feature>
<dbReference type="PANTHER" id="PTHR15414:SF0">
    <property type="entry name" value="ENDOPLASMIC RETICULUM LECTIN 1"/>
    <property type="match status" value="1"/>
</dbReference>
<organism evidence="8">
    <name type="scientific">Ostreococcus mediterraneus</name>
    <dbReference type="NCBI Taxonomy" id="1486918"/>
    <lineage>
        <taxon>Eukaryota</taxon>
        <taxon>Viridiplantae</taxon>
        <taxon>Chlorophyta</taxon>
        <taxon>Mamiellophyceae</taxon>
        <taxon>Mamiellales</taxon>
        <taxon>Bathycoccaceae</taxon>
        <taxon>Ostreococcus</taxon>
    </lineage>
</organism>
<dbReference type="InterPro" id="IPR012913">
    <property type="entry name" value="OS9-like_dom"/>
</dbReference>
<name>A0A7S0KDT3_9CHLO</name>
<feature type="chain" id="PRO_5031092509" description="MRH domain-containing protein" evidence="6">
    <location>
        <begin position="30"/>
        <end position="315"/>
    </location>
</feature>
<evidence type="ECO:0000256" key="2">
    <source>
        <dbReference type="ARBA" id="ARBA00022729"/>
    </source>
</evidence>
<evidence type="ECO:0000259" key="7">
    <source>
        <dbReference type="PROSITE" id="PS51914"/>
    </source>
</evidence>
<evidence type="ECO:0000256" key="4">
    <source>
        <dbReference type="ARBA" id="ARBA00023157"/>
    </source>
</evidence>
<dbReference type="PANTHER" id="PTHR15414">
    <property type="entry name" value="OS-9-RELATED"/>
    <property type="match status" value="1"/>
</dbReference>
<dbReference type="EMBL" id="HBEW01000945">
    <property type="protein sequence ID" value="CAD8576713.1"/>
    <property type="molecule type" value="Transcribed_RNA"/>
</dbReference>
<dbReference type="GO" id="GO:0030970">
    <property type="term" value="P:retrograde protein transport, ER to cytosol"/>
    <property type="evidence" value="ECO:0007669"/>
    <property type="project" value="TreeGrafter"/>
</dbReference>
<keyword evidence="2 6" id="KW-0732">Signal</keyword>
<dbReference type="InterPro" id="IPR044865">
    <property type="entry name" value="MRH_dom"/>
</dbReference>
<feature type="domain" description="MRH" evidence="7">
    <location>
        <begin position="124"/>
        <end position="264"/>
    </location>
</feature>
<dbReference type="AlphaFoldDB" id="A0A7S0KDT3"/>
<feature type="signal peptide" evidence="6">
    <location>
        <begin position="1"/>
        <end position="29"/>
    </location>
</feature>
<evidence type="ECO:0000256" key="3">
    <source>
        <dbReference type="ARBA" id="ARBA00022824"/>
    </source>
</evidence>
<gene>
    <name evidence="8" type="ORF">OMED0929_LOCUS820</name>
</gene>
<dbReference type="SUPFAM" id="SSF50911">
    <property type="entry name" value="Mannose 6-phosphate receptor domain"/>
    <property type="match status" value="1"/>
</dbReference>
<dbReference type="PROSITE" id="PS51914">
    <property type="entry name" value="MRH"/>
    <property type="match status" value="1"/>
</dbReference>
<comment type="subcellular location">
    <subcellularLocation>
        <location evidence="1">Endoplasmic reticulum</location>
    </subcellularLocation>
</comment>
<evidence type="ECO:0000256" key="6">
    <source>
        <dbReference type="SAM" id="SignalP"/>
    </source>
</evidence>
<accession>A0A7S0KDT3</accession>
<dbReference type="Gene3D" id="2.70.130.10">
    <property type="entry name" value="Mannose-6-phosphate receptor binding domain"/>
    <property type="match status" value="1"/>
</dbReference>
<evidence type="ECO:0000313" key="8">
    <source>
        <dbReference type="EMBL" id="CAD8576713.1"/>
    </source>
</evidence>
<sequence>MRRRHRAPSRPFAPVVVALAAACVGTTHALTTDVDFDPRYVVHVLHSPTDSSPITKHRVIDMTAANGASYKCVVPDGSDEGGAMLASALADALDEGEDSTGRVERESAAASRRDVDELLSPLRGRCFFHANGDWWTYEFCHEKHVEQFHREGTTRVNAYDLGRYDARVTAELDVESGSNASKNDVVSVASADEIDDASEDKYHAHAFTHGTKCGDVGAQFDDVERSSEVRFVCSEDGAEGVASVDEPATCKYVFTFRTPLACKSRMLRPKQPDVEAIVCSRVDVASTDDRAETEAETEATDARAEDAWRGARDEL</sequence>
<evidence type="ECO:0000256" key="1">
    <source>
        <dbReference type="ARBA" id="ARBA00004240"/>
    </source>
</evidence>
<reference evidence="8" key="1">
    <citation type="submission" date="2021-01" db="EMBL/GenBank/DDBJ databases">
        <authorList>
            <person name="Corre E."/>
            <person name="Pelletier E."/>
            <person name="Niang G."/>
            <person name="Scheremetjew M."/>
            <person name="Finn R."/>
            <person name="Kale V."/>
            <person name="Holt S."/>
            <person name="Cochrane G."/>
            <person name="Meng A."/>
            <person name="Brown T."/>
            <person name="Cohen L."/>
        </authorList>
    </citation>
    <scope>NUCLEOTIDE SEQUENCE</scope>
    <source>
        <strain evidence="8">Clade-D-RCC2572</strain>
    </source>
</reference>
<dbReference type="InterPro" id="IPR009011">
    <property type="entry name" value="Man6P_isomerase_rcpt-bd_dom_sf"/>
</dbReference>
<dbReference type="InterPro" id="IPR045149">
    <property type="entry name" value="OS-9-like"/>
</dbReference>